<dbReference type="InParanoid" id="A0A0N0PBA2"/>
<organism evidence="2 3">
    <name type="scientific">Papilio machaon</name>
    <name type="common">Old World swallowtail butterfly</name>
    <dbReference type="NCBI Taxonomy" id="76193"/>
    <lineage>
        <taxon>Eukaryota</taxon>
        <taxon>Metazoa</taxon>
        <taxon>Ecdysozoa</taxon>
        <taxon>Arthropoda</taxon>
        <taxon>Hexapoda</taxon>
        <taxon>Insecta</taxon>
        <taxon>Pterygota</taxon>
        <taxon>Neoptera</taxon>
        <taxon>Endopterygota</taxon>
        <taxon>Lepidoptera</taxon>
        <taxon>Glossata</taxon>
        <taxon>Ditrysia</taxon>
        <taxon>Papilionoidea</taxon>
        <taxon>Papilionidae</taxon>
        <taxon>Papilioninae</taxon>
        <taxon>Papilio</taxon>
    </lineage>
</organism>
<gene>
    <name evidence="2" type="ORF">RR48_03450</name>
</gene>
<evidence type="ECO:0000313" key="2">
    <source>
        <dbReference type="EMBL" id="KPJ09846.1"/>
    </source>
</evidence>
<dbReference type="Proteomes" id="UP000053240">
    <property type="component" value="Unassembled WGS sequence"/>
</dbReference>
<evidence type="ECO:0000313" key="3">
    <source>
        <dbReference type="Proteomes" id="UP000053240"/>
    </source>
</evidence>
<name>A0A0N0PBA2_PAPMA</name>
<proteinExistence type="predicted"/>
<feature type="compositionally biased region" description="Polar residues" evidence="1">
    <location>
        <begin position="1351"/>
        <end position="1366"/>
    </location>
</feature>
<reference evidence="2 3" key="1">
    <citation type="journal article" date="2015" name="Nat. Commun.">
        <title>Outbred genome sequencing and CRISPR/Cas9 gene editing in butterflies.</title>
        <authorList>
            <person name="Li X."/>
            <person name="Fan D."/>
            <person name="Zhang W."/>
            <person name="Liu G."/>
            <person name="Zhang L."/>
            <person name="Zhao L."/>
            <person name="Fang X."/>
            <person name="Chen L."/>
            <person name="Dong Y."/>
            <person name="Chen Y."/>
            <person name="Ding Y."/>
            <person name="Zhao R."/>
            <person name="Feng M."/>
            <person name="Zhu Y."/>
            <person name="Feng Y."/>
            <person name="Jiang X."/>
            <person name="Zhu D."/>
            <person name="Xiang H."/>
            <person name="Feng X."/>
            <person name="Li S."/>
            <person name="Wang J."/>
            <person name="Zhang G."/>
            <person name="Kronforst M.R."/>
            <person name="Wang W."/>
        </authorList>
    </citation>
    <scope>NUCLEOTIDE SEQUENCE [LARGE SCALE GENOMIC DNA]</scope>
    <source>
        <strain evidence="2">Ya'a_city_454_Pm</strain>
        <tissue evidence="2">Whole body</tissue>
    </source>
</reference>
<keyword evidence="3" id="KW-1185">Reference proteome</keyword>
<protein>
    <submittedName>
        <fullName evidence="2">Uncharacterized protein</fullName>
    </submittedName>
</protein>
<accession>A0A0N0PBA2</accession>
<evidence type="ECO:0000256" key="1">
    <source>
        <dbReference type="SAM" id="MobiDB-lite"/>
    </source>
</evidence>
<dbReference type="EMBL" id="KQ461072">
    <property type="protein sequence ID" value="KPJ09846.1"/>
    <property type="molecule type" value="Genomic_DNA"/>
</dbReference>
<sequence>MIYVAISVGDEETECVPFLSEYTDCSEANVCTGCTKCSCSAEGQWQCQLVQECPGSGDEDVVNADTISNAYDVLFNELSKMETKVEPIDPEIQPEESRLLGNYEDLDEGQHMAPIVKRSVSQNTSTNNANGTVKFYNIVDEINEDTLKNTNESGTIEAKQFNGVKVPKISRRTSVMNTKNITGISDLHIDFHQPKEFDHHIVDNKLDSLVRNEEKLKILNPSKIGEVIGNHSQQSKDKDLSQIVVNELKKGSEIIGNKEMTPVSNITFTPENDTLTAMAFIAGDLLSKLWKIEKESSVESMETEVLKHEKLADLLELFKEPLTMRQELFIKNALQRLSKALDKDRKLKNVSLCETLASSESILGNSSNGNHEDVIEMHTNCKNSNDSKHQHDNNPSVNGTIEAISKIQSVLNLVRKFENVEFKLNMLRNGIYNENNTQDIDLMLSKDESKSFNVFGNILEKITKLLLPKKSKKAKKFVTKVRHMNLFGNSDDIKKELKQIMGINSDHLNLTSKDKLVIDYLNIFKMNPNCAFKGISQKDASVLPSIKGDTYDNISKLLNVKSMDDIVELISPSSNSNTRKKEKEIKNITTEAYFQTNNDKNEDEKFNSTKNKLKAHISAIFNDLKELQNQSGNFLKENKDIVNILPCLYNLFDAAKSEAKEITGVPKGSNLSNISLIFESLRNNLIGGSVSRRKEYTILPGSTKVWERVIKNLNKRSKDSRRNFNSGHKSFHEIKKIIDNVDMSSNSYKEYANLANVAVSSHLILLKVVQASVLQIVNALENIKSFIKGYIELPADEEFVIKKFIDSAVRSIYLNKRISDKLKSYKKKLQREDLSNFRVEAVYKQAMRNPDYNVLETPTHGRYDEQKVEYNQGKVFTNNRFIDKPKFLSYTVDTRDVSRQSLNDKTMKFQEVDINNSNVFKLTRDQIISQLIKNRIELYIRIKEAKGIKSHPDINYNLAKRIRNQLETGNYGLAKELFSVFITNTVTDTNEFSSKNFSKGSSSQHVNIDKDTIFPLPQVNVKNSRNDVKFVASEDFQTDATYSVNITEKCPDDRYYYEEDLSSNEVDSGVCRLCFCKNNTAVCWLRPKYQCHTKIYMRMNKSKKTSHSCKPLGTTLSDDCPPDDWCLGCTVCDCERSGLWNCHILSVCSDRKLKKHYQNNNKTIKRTPVEIHSNLDNQNKINTTKMHRLARKMDVNHNNVKSWRQEFSTTYQYPFSPKHDDNVVIFQKDLVERKSKDIQGVRIKKIINENNINARYSHKVVQRAMAAVHKIINKTERNFTNSTKHKVIHKRSMPQHDIKNNYQHQTTYVSPHMYKKSSPKRFRKKLSLNKITKEELRKKRIRRNITNQGNFTSTTVKTDYNNTLKSPQDKVPNEKPITLNEYEYYKYNIVTEGKYDLVNNDGVKIKHLSYNYTYGNKTIQLLKKTSQNLTGTNLCTSSNELNLSIWHDVKDKKQKFKTINITDIKYLTTSENVNNTLDYNQINLQRDKNKIRFDDFGLGKEKKHFVSKT</sequence>
<feature type="region of interest" description="Disordered" evidence="1">
    <location>
        <begin position="1351"/>
        <end position="1372"/>
    </location>
</feature>